<accession>A0A6J8A560</accession>
<feature type="compositionally biased region" description="Polar residues" evidence="1">
    <location>
        <begin position="95"/>
        <end position="116"/>
    </location>
</feature>
<feature type="compositionally biased region" description="Basic and acidic residues" evidence="1">
    <location>
        <begin position="117"/>
        <end position="130"/>
    </location>
</feature>
<dbReference type="Proteomes" id="UP000507470">
    <property type="component" value="Unassembled WGS sequence"/>
</dbReference>
<sequence length="152" mass="17584">MKAQALNYHLSFLGTRALHNQPLHYHFSNLNRLDYHPSSSRLPTVQPHYQSPQSSRFLLINHPYRSDRPSSSRLPPVQPHFQSPQSSKFPPINLPYQSNQPSSSRLPPIQPSNQRSELFRDRSKSPDDSSQRSYCKYCQHHPAGGDIRSHFQ</sequence>
<evidence type="ECO:0000313" key="2">
    <source>
        <dbReference type="EMBL" id="CAC5361542.1"/>
    </source>
</evidence>
<protein>
    <submittedName>
        <fullName evidence="2">Uncharacterized protein</fullName>
    </submittedName>
</protein>
<evidence type="ECO:0000313" key="3">
    <source>
        <dbReference type="Proteomes" id="UP000507470"/>
    </source>
</evidence>
<dbReference type="EMBL" id="CACVKT020000621">
    <property type="protein sequence ID" value="CAC5361542.1"/>
    <property type="molecule type" value="Genomic_DNA"/>
</dbReference>
<dbReference type="AlphaFoldDB" id="A0A6J8A560"/>
<name>A0A6J8A560_MYTCO</name>
<gene>
    <name evidence="2" type="ORF">MCOR_3643</name>
</gene>
<feature type="region of interest" description="Disordered" evidence="1">
    <location>
        <begin position="62"/>
        <end position="152"/>
    </location>
</feature>
<reference evidence="2 3" key="1">
    <citation type="submission" date="2020-06" db="EMBL/GenBank/DDBJ databases">
        <authorList>
            <person name="Li R."/>
            <person name="Bekaert M."/>
        </authorList>
    </citation>
    <scope>NUCLEOTIDE SEQUENCE [LARGE SCALE GENOMIC DNA]</scope>
    <source>
        <strain evidence="3">wild</strain>
    </source>
</reference>
<proteinExistence type="predicted"/>
<keyword evidence="3" id="KW-1185">Reference proteome</keyword>
<evidence type="ECO:0000256" key="1">
    <source>
        <dbReference type="SAM" id="MobiDB-lite"/>
    </source>
</evidence>
<organism evidence="2 3">
    <name type="scientific">Mytilus coruscus</name>
    <name type="common">Sea mussel</name>
    <dbReference type="NCBI Taxonomy" id="42192"/>
    <lineage>
        <taxon>Eukaryota</taxon>
        <taxon>Metazoa</taxon>
        <taxon>Spiralia</taxon>
        <taxon>Lophotrochozoa</taxon>
        <taxon>Mollusca</taxon>
        <taxon>Bivalvia</taxon>
        <taxon>Autobranchia</taxon>
        <taxon>Pteriomorphia</taxon>
        <taxon>Mytilida</taxon>
        <taxon>Mytiloidea</taxon>
        <taxon>Mytilidae</taxon>
        <taxon>Mytilinae</taxon>
        <taxon>Mytilus</taxon>
    </lineage>
</organism>